<evidence type="ECO:0000313" key="2">
    <source>
        <dbReference type="Proteomes" id="UP000192276"/>
    </source>
</evidence>
<dbReference type="AlphaFoldDB" id="A0A1V9FDX6"/>
<comment type="caution">
    <text evidence="1">The sequence shown here is derived from an EMBL/GenBank/DDBJ whole genome shotgun (WGS) entry which is preliminary data.</text>
</comment>
<gene>
    <name evidence="1" type="ORF">A4R26_05280</name>
</gene>
<keyword evidence="2" id="KW-1185">Reference proteome</keyword>
<dbReference type="EMBL" id="LWBP01000199">
    <property type="protein sequence ID" value="OQP56574.1"/>
    <property type="molecule type" value="Genomic_DNA"/>
</dbReference>
<reference evidence="2" key="1">
    <citation type="submission" date="2016-04" db="EMBL/GenBank/DDBJ databases">
        <authorList>
            <person name="Chen L."/>
            <person name="Zhuang W."/>
            <person name="Wang G."/>
        </authorList>
    </citation>
    <scope>NUCLEOTIDE SEQUENCE [LARGE SCALE GENOMIC DNA]</scope>
    <source>
        <strain evidence="2">208</strain>
    </source>
</reference>
<dbReference type="Proteomes" id="UP000192276">
    <property type="component" value="Unassembled WGS sequence"/>
</dbReference>
<accession>A0A1V9FDX6</accession>
<organism evidence="1 2">
    <name type="scientific">Niastella populi</name>
    <dbReference type="NCBI Taxonomy" id="550983"/>
    <lineage>
        <taxon>Bacteria</taxon>
        <taxon>Pseudomonadati</taxon>
        <taxon>Bacteroidota</taxon>
        <taxon>Chitinophagia</taxon>
        <taxon>Chitinophagales</taxon>
        <taxon>Chitinophagaceae</taxon>
        <taxon>Niastella</taxon>
    </lineage>
</organism>
<evidence type="ECO:0000313" key="1">
    <source>
        <dbReference type="EMBL" id="OQP56574.1"/>
    </source>
</evidence>
<name>A0A1V9FDX6_9BACT</name>
<sequence length="185" mass="21896">MALSFMVTGMALYAQSGVYRTLDDFENNRLTYATDDGSDENKIRFNEFIAKPYLIVKHNGEKIHVFKDEIYAYKNKGNVVRTWNFTQYNFLEKGPVWIYYKDMYTSQPKGTQRVRKYYFSTYGKGEIVPLTVYNLKKAFPDNDLFHIYLDAQFRNDRELAHYDNYANKFKVNNLLEKTSTGLSKR</sequence>
<proteinExistence type="predicted"/>
<protein>
    <submittedName>
        <fullName evidence="1">Uncharacterized protein</fullName>
    </submittedName>
</protein>